<dbReference type="InterPro" id="IPR029058">
    <property type="entry name" value="AB_hydrolase_fold"/>
</dbReference>
<dbReference type="EMBL" id="NESN01000001">
    <property type="protein sequence ID" value="PUE55058.1"/>
    <property type="molecule type" value="Genomic_DNA"/>
</dbReference>
<keyword evidence="5" id="KW-1185">Reference proteome</keyword>
<gene>
    <name evidence="4" type="ORF">B9Z37_00165</name>
</gene>
<dbReference type="InterPro" id="IPR050300">
    <property type="entry name" value="GDXG_lipolytic_enzyme"/>
</dbReference>
<evidence type="ECO:0000259" key="3">
    <source>
        <dbReference type="Pfam" id="PF07859"/>
    </source>
</evidence>
<protein>
    <submittedName>
        <fullName evidence="4">Alpha/beta hydrolase</fullName>
    </submittedName>
</protein>
<dbReference type="Pfam" id="PF07859">
    <property type="entry name" value="Abhydrolase_3"/>
    <property type="match status" value="1"/>
</dbReference>
<evidence type="ECO:0000313" key="4">
    <source>
        <dbReference type="EMBL" id="PUE55058.1"/>
    </source>
</evidence>
<dbReference type="AlphaFoldDB" id="A0A315EDV2"/>
<dbReference type="RefSeq" id="WP_108311083.1">
    <property type="nucleotide sequence ID" value="NZ_NESN01000001.1"/>
</dbReference>
<proteinExistence type="inferred from homology"/>
<reference evidence="4 5" key="1">
    <citation type="submission" date="2017-04" db="EMBL/GenBank/DDBJ databases">
        <title>Unexpected and diverse lifestyles within the genus Limnohabitans.</title>
        <authorList>
            <person name="Kasalicky V."/>
            <person name="Mehrshad M."/>
            <person name="Andrei S.-A."/>
            <person name="Salcher M."/>
            <person name="Kratochvilova H."/>
            <person name="Simek K."/>
            <person name="Ghai R."/>
        </authorList>
    </citation>
    <scope>NUCLEOTIDE SEQUENCE [LARGE SCALE GENOMIC DNA]</scope>
    <source>
        <strain evidence="4 5">II-B4</strain>
    </source>
</reference>
<accession>A0A315EDV2</accession>
<dbReference type="PANTHER" id="PTHR48081:SF8">
    <property type="entry name" value="ALPHA_BETA HYDROLASE FOLD-3 DOMAIN-CONTAINING PROTEIN-RELATED"/>
    <property type="match status" value="1"/>
</dbReference>
<organism evidence="4 5">
    <name type="scientific">Limnohabitans parvus II-B4</name>
    <dbReference type="NCBI Taxonomy" id="1293052"/>
    <lineage>
        <taxon>Bacteria</taxon>
        <taxon>Pseudomonadati</taxon>
        <taxon>Pseudomonadota</taxon>
        <taxon>Betaproteobacteria</taxon>
        <taxon>Burkholderiales</taxon>
        <taxon>Comamonadaceae</taxon>
        <taxon>Limnohabitans</taxon>
    </lineage>
</organism>
<name>A0A315EDV2_9BURK</name>
<dbReference type="Gene3D" id="3.40.50.1820">
    <property type="entry name" value="alpha/beta hydrolase"/>
    <property type="match status" value="1"/>
</dbReference>
<evidence type="ECO:0000256" key="1">
    <source>
        <dbReference type="ARBA" id="ARBA00010515"/>
    </source>
</evidence>
<dbReference type="SUPFAM" id="SSF53474">
    <property type="entry name" value="alpha/beta-Hydrolases"/>
    <property type="match status" value="1"/>
</dbReference>
<evidence type="ECO:0000313" key="5">
    <source>
        <dbReference type="Proteomes" id="UP000250790"/>
    </source>
</evidence>
<sequence>MSSHHTNPRSLLNPATRTLIDRVERAGRAPMHAMTAVQARAFYDIGGPILDLQPAPHVDRVQDITIPARDGHAMPARLYAPHSDTALPVLLYLHGGGFTVGSLTTHDVLCRQLSRQGHCAVVSLDYRLAPEHRFPTAVHDAWDALNWLHQQGQTLGLDSKRLAIGGDSAGGTLSAVCALMARDAGLKLAFQLLFYPGCGSKQDTTSHHTFGQGFMLDKDTIAWFFDGYIDAADRDDWRFAPGNAPDHSGLAPCWMGLAECDPLVDEGVRYADMLRMAGVPVDLEIYRGVIHGFVTMGRAIPDALMAHADAGRALRAAFDAMDTRSNRV</sequence>
<comment type="similarity">
    <text evidence="1">Belongs to the 'GDXG' lipolytic enzyme family.</text>
</comment>
<dbReference type="PROSITE" id="PS01173">
    <property type="entry name" value="LIPASE_GDXG_HIS"/>
    <property type="match status" value="1"/>
</dbReference>
<keyword evidence="2 4" id="KW-0378">Hydrolase</keyword>
<comment type="caution">
    <text evidence="4">The sequence shown here is derived from an EMBL/GenBank/DDBJ whole genome shotgun (WGS) entry which is preliminary data.</text>
</comment>
<feature type="domain" description="Alpha/beta hydrolase fold-3" evidence="3">
    <location>
        <begin position="90"/>
        <end position="294"/>
    </location>
</feature>
<dbReference type="InterPro" id="IPR013094">
    <property type="entry name" value="AB_hydrolase_3"/>
</dbReference>
<dbReference type="OrthoDB" id="9794445at2"/>
<dbReference type="PANTHER" id="PTHR48081">
    <property type="entry name" value="AB HYDROLASE SUPERFAMILY PROTEIN C4A8.06C"/>
    <property type="match status" value="1"/>
</dbReference>
<dbReference type="Proteomes" id="UP000250790">
    <property type="component" value="Unassembled WGS sequence"/>
</dbReference>
<dbReference type="InterPro" id="IPR002168">
    <property type="entry name" value="Lipase_GDXG_HIS_AS"/>
</dbReference>
<evidence type="ECO:0000256" key="2">
    <source>
        <dbReference type="ARBA" id="ARBA00022801"/>
    </source>
</evidence>
<dbReference type="GO" id="GO:0016787">
    <property type="term" value="F:hydrolase activity"/>
    <property type="evidence" value="ECO:0007669"/>
    <property type="project" value="UniProtKB-KW"/>
</dbReference>